<keyword evidence="4" id="KW-1185">Reference proteome</keyword>
<evidence type="ECO:0000313" key="3">
    <source>
        <dbReference type="EMBL" id="RDI48748.1"/>
    </source>
</evidence>
<dbReference type="PANTHER" id="PTHR33473">
    <property type="entry name" value="ATP-DEPENDENT CLP PROTEASE ADAPTER PROTEIN CLPS1, CHLOROPLASTIC"/>
    <property type="match status" value="1"/>
</dbReference>
<dbReference type="OrthoDB" id="9796121at2"/>
<accession>A0A370GYL4</accession>
<comment type="caution">
    <text evidence="3">The sequence shown here is derived from an EMBL/GenBank/DDBJ whole genome shotgun (WGS) entry which is preliminary data.</text>
</comment>
<organism evidence="3 4">
    <name type="scientific">Aquicella lusitana</name>
    <dbReference type="NCBI Taxonomy" id="254246"/>
    <lineage>
        <taxon>Bacteria</taxon>
        <taxon>Pseudomonadati</taxon>
        <taxon>Pseudomonadota</taxon>
        <taxon>Gammaproteobacteria</taxon>
        <taxon>Legionellales</taxon>
        <taxon>Coxiellaceae</taxon>
        <taxon>Aquicella</taxon>
    </lineage>
</organism>
<feature type="domain" description="Adaptor protein ClpS core" evidence="2">
    <location>
        <begin position="21"/>
        <end position="98"/>
    </location>
</feature>
<evidence type="ECO:0000313" key="4">
    <source>
        <dbReference type="Proteomes" id="UP000254720"/>
    </source>
</evidence>
<reference evidence="3 4" key="1">
    <citation type="submission" date="2018-07" db="EMBL/GenBank/DDBJ databases">
        <title>Genomic Encyclopedia of Type Strains, Phase IV (KMG-IV): sequencing the most valuable type-strain genomes for metagenomic binning, comparative biology and taxonomic classification.</title>
        <authorList>
            <person name="Goeker M."/>
        </authorList>
    </citation>
    <scope>NUCLEOTIDE SEQUENCE [LARGE SCALE GENOMIC DNA]</scope>
    <source>
        <strain evidence="3 4">DSM 16500</strain>
    </source>
</reference>
<keyword evidence="3" id="KW-0645">Protease</keyword>
<dbReference type="SUPFAM" id="SSF54736">
    <property type="entry name" value="ClpS-like"/>
    <property type="match status" value="1"/>
</dbReference>
<dbReference type="PANTHER" id="PTHR33473:SF19">
    <property type="entry name" value="ATP-DEPENDENT CLP PROTEASE ADAPTER PROTEIN CLPS"/>
    <property type="match status" value="1"/>
</dbReference>
<dbReference type="InterPro" id="IPR003769">
    <property type="entry name" value="ClpS_core"/>
</dbReference>
<dbReference type="EMBL" id="QQAX01000001">
    <property type="protein sequence ID" value="RDI48748.1"/>
    <property type="molecule type" value="Genomic_DNA"/>
</dbReference>
<name>A0A370GYL4_9COXI</name>
<gene>
    <name evidence="1" type="primary">clpS</name>
    <name evidence="3" type="ORF">C8D86_10127</name>
</gene>
<evidence type="ECO:0000256" key="1">
    <source>
        <dbReference type="HAMAP-Rule" id="MF_00302"/>
    </source>
</evidence>
<comment type="similarity">
    <text evidence="1">Belongs to the ClpS family.</text>
</comment>
<dbReference type="GO" id="GO:0008233">
    <property type="term" value="F:peptidase activity"/>
    <property type="evidence" value="ECO:0007669"/>
    <property type="project" value="UniProtKB-KW"/>
</dbReference>
<proteinExistence type="inferred from homology"/>
<dbReference type="Proteomes" id="UP000254720">
    <property type="component" value="Unassembled WGS sequence"/>
</dbReference>
<comment type="subunit">
    <text evidence="1">Binds to the N-terminal domain of the chaperone ClpA.</text>
</comment>
<dbReference type="Gene3D" id="3.30.1390.10">
    <property type="match status" value="1"/>
</dbReference>
<dbReference type="AlphaFoldDB" id="A0A370GYL4"/>
<dbReference type="FunFam" id="3.30.1390.10:FF:000002">
    <property type="entry name" value="ATP-dependent Clp protease adapter protein ClpS"/>
    <property type="match status" value="1"/>
</dbReference>
<sequence>MKNEVNKEYTIGLGAEVETTEPALYQVVVHNDDFTPMEFVVNLLEKLFYMDRRRAIEIMLEAHTKGMAAFGRYTKDVAETKVSEVLEHARMHEHPFICSMEAA</sequence>
<dbReference type="GO" id="GO:0006508">
    <property type="term" value="P:proteolysis"/>
    <property type="evidence" value="ECO:0007669"/>
    <property type="project" value="UniProtKB-UniRule"/>
</dbReference>
<comment type="function">
    <text evidence="1">Involved in the modulation of the specificity of the ClpAP-mediated ATP-dependent protein degradation.</text>
</comment>
<dbReference type="GO" id="GO:0030163">
    <property type="term" value="P:protein catabolic process"/>
    <property type="evidence" value="ECO:0007669"/>
    <property type="project" value="InterPro"/>
</dbReference>
<dbReference type="HAMAP" id="MF_00302">
    <property type="entry name" value="ClpS"/>
    <property type="match status" value="1"/>
</dbReference>
<keyword evidence="3" id="KW-0378">Hydrolase</keyword>
<dbReference type="InterPro" id="IPR022935">
    <property type="entry name" value="ClpS"/>
</dbReference>
<dbReference type="InterPro" id="IPR014719">
    <property type="entry name" value="Ribosomal_bL12_C/ClpS-like"/>
</dbReference>
<dbReference type="RefSeq" id="WP_114833265.1">
    <property type="nucleotide sequence ID" value="NZ_LR699114.1"/>
</dbReference>
<evidence type="ECO:0000259" key="2">
    <source>
        <dbReference type="Pfam" id="PF02617"/>
    </source>
</evidence>
<protein>
    <recommendedName>
        <fullName evidence="1">ATP-dependent Clp protease adapter protein ClpS</fullName>
    </recommendedName>
</protein>
<dbReference type="Pfam" id="PF02617">
    <property type="entry name" value="ClpS"/>
    <property type="match status" value="1"/>
</dbReference>